<accession>A0ABU3CFF2</accession>
<comment type="caution">
    <text evidence="3">The sequence shown here is derived from an EMBL/GenBank/DDBJ whole genome shotgun (WGS) entry which is preliminary data.</text>
</comment>
<dbReference type="InterPro" id="IPR018639">
    <property type="entry name" value="DUF2062"/>
</dbReference>
<evidence type="ECO:0000313" key="3">
    <source>
        <dbReference type="EMBL" id="MDT0645082.1"/>
    </source>
</evidence>
<reference evidence="3 4" key="1">
    <citation type="submission" date="2023-09" db="EMBL/GenBank/DDBJ databases">
        <authorList>
            <person name="Rey-Velasco X."/>
        </authorList>
    </citation>
    <scope>NUCLEOTIDE SEQUENCE [LARGE SCALE GENOMIC DNA]</scope>
    <source>
        <strain evidence="3 4">F260</strain>
    </source>
</reference>
<organism evidence="3 4">
    <name type="scientific">Autumnicola lenta</name>
    <dbReference type="NCBI Taxonomy" id="3075593"/>
    <lineage>
        <taxon>Bacteria</taxon>
        <taxon>Pseudomonadati</taxon>
        <taxon>Bacteroidota</taxon>
        <taxon>Flavobacteriia</taxon>
        <taxon>Flavobacteriales</taxon>
        <taxon>Flavobacteriaceae</taxon>
        <taxon>Autumnicola</taxon>
    </lineage>
</organism>
<evidence type="ECO:0000313" key="4">
    <source>
        <dbReference type="Proteomes" id="UP001245285"/>
    </source>
</evidence>
<keyword evidence="4" id="KW-1185">Reference proteome</keyword>
<feature type="transmembrane region" description="Helical" evidence="1">
    <location>
        <begin position="64"/>
        <end position="85"/>
    </location>
</feature>
<protein>
    <submittedName>
        <fullName evidence="3">DUF2062 domain-containing protein</fullName>
    </submittedName>
</protein>
<dbReference type="Pfam" id="PF09835">
    <property type="entry name" value="DUF2062"/>
    <property type="match status" value="1"/>
</dbReference>
<proteinExistence type="predicted"/>
<keyword evidence="1" id="KW-0472">Membrane</keyword>
<feature type="domain" description="DUF2062" evidence="2">
    <location>
        <begin position="14"/>
        <end position="147"/>
    </location>
</feature>
<evidence type="ECO:0000259" key="2">
    <source>
        <dbReference type="Pfam" id="PF09835"/>
    </source>
</evidence>
<gene>
    <name evidence="3" type="ORF">RM545_00125</name>
</gene>
<feature type="transmembrane region" description="Helical" evidence="1">
    <location>
        <begin position="30"/>
        <end position="52"/>
    </location>
</feature>
<dbReference type="PANTHER" id="PTHR40547">
    <property type="entry name" value="SLL0298 PROTEIN"/>
    <property type="match status" value="1"/>
</dbReference>
<evidence type="ECO:0000256" key="1">
    <source>
        <dbReference type="SAM" id="Phobius"/>
    </source>
</evidence>
<dbReference type="EMBL" id="JAVRHO010000001">
    <property type="protein sequence ID" value="MDT0645082.1"/>
    <property type="molecule type" value="Genomic_DNA"/>
</dbReference>
<feature type="transmembrane region" description="Helical" evidence="1">
    <location>
        <begin position="117"/>
        <end position="140"/>
    </location>
</feature>
<dbReference type="RefSeq" id="WP_311493234.1">
    <property type="nucleotide sequence ID" value="NZ_JAVRHO010000001.1"/>
</dbReference>
<dbReference type="PANTHER" id="PTHR40547:SF1">
    <property type="entry name" value="SLL0298 PROTEIN"/>
    <property type="match status" value="1"/>
</dbReference>
<keyword evidence="1" id="KW-1133">Transmembrane helix</keyword>
<name>A0ABU3CFF2_9FLAO</name>
<sequence>MLKMKTLIAKIKSLKIFTLSGSPESIAKGFALGSFIGMMPVPGFQVFIALFFSSSLGVNKKAACLAVFNTNAITGVFIFAFNYWLGKTLLGIDNDFIFPNQIDFSFFKIILLAGKDVMLSLLMGGLVTGLSSSLIIYYGILRYYKRKLKIHGDI</sequence>
<keyword evidence="1" id="KW-0812">Transmembrane</keyword>
<dbReference type="Proteomes" id="UP001245285">
    <property type="component" value="Unassembled WGS sequence"/>
</dbReference>